<gene>
    <name evidence="7" type="ORF">TWF481_007654</name>
</gene>
<comment type="similarity">
    <text evidence="1">Belongs to the peptidase A1 family.</text>
</comment>
<dbReference type="PANTHER" id="PTHR47966">
    <property type="entry name" value="BETA-SITE APP-CLEAVING ENZYME, ISOFORM A-RELATED"/>
    <property type="match status" value="1"/>
</dbReference>
<feature type="signal peptide" evidence="5">
    <location>
        <begin position="1"/>
        <end position="28"/>
    </location>
</feature>
<proteinExistence type="inferred from homology"/>
<feature type="compositionally biased region" description="Pro residues" evidence="3">
    <location>
        <begin position="399"/>
        <end position="414"/>
    </location>
</feature>
<keyword evidence="4" id="KW-1133">Transmembrane helix</keyword>
<dbReference type="PROSITE" id="PS51767">
    <property type="entry name" value="PEPTIDASE_A1"/>
    <property type="match status" value="1"/>
</dbReference>
<dbReference type="Proteomes" id="UP001370758">
    <property type="component" value="Unassembled WGS sequence"/>
</dbReference>
<keyword evidence="4" id="KW-0812">Transmembrane</keyword>
<evidence type="ECO:0000256" key="1">
    <source>
        <dbReference type="ARBA" id="ARBA00007447"/>
    </source>
</evidence>
<dbReference type="GO" id="GO:0006508">
    <property type="term" value="P:proteolysis"/>
    <property type="evidence" value="ECO:0007669"/>
    <property type="project" value="InterPro"/>
</dbReference>
<dbReference type="InterPro" id="IPR001461">
    <property type="entry name" value="Aspartic_peptidase_A1"/>
</dbReference>
<keyword evidence="2" id="KW-1015">Disulfide bond</keyword>
<sequence>MSFMINLQLFVFFSILSVILLFGSNATAQDTEPASQAQRVIGIDLVHRDDKVQTAVTPGGGESPTTWVDLDYWSSFTWVPSSRYTPGATSLSQPVPEDVNQTTVILPDGTSTKGTVIFDNLFIDQFNASGFHFGSVDTNGSTTSGILGLGSGASVSLGTGADVETGLLKNLVSRKVINDEIYSIRWDPDVESTSGGALLLGGIDTNAYRGRLIPLPLSRVGRAYAGDLSRITFTYGSNIILGTAADFLAPVVFDSTSSAIKIPEQILNRTINYLDAIRNDNGQWTIPCLLPSSTTLSFSFNRNQNLNIEIPFSHLISIDRNSPSRCTIDIQPSPNNNTYLGTTFQRYAYTVFDPSRRQIFVAPSSGKNMTEAPPILVEALQTPNGIDRSPVPDLEGGSPAPPPSEADPSNPPVPVFQSKALPTEAIIGIVIAIVGVTVIAVLILLLYRKKRKEEGGGGNSLTHGYPGYVNPTFGVSASDNMWTNTSSVRSFEDYVAVEGQGAGWIVETRDGVKHASWVKKGRFKLGR</sequence>
<evidence type="ECO:0000256" key="4">
    <source>
        <dbReference type="SAM" id="Phobius"/>
    </source>
</evidence>
<keyword evidence="4" id="KW-0472">Membrane</keyword>
<dbReference type="Gene3D" id="2.40.70.10">
    <property type="entry name" value="Acid Proteases"/>
    <property type="match status" value="2"/>
</dbReference>
<evidence type="ECO:0000256" key="3">
    <source>
        <dbReference type="SAM" id="MobiDB-lite"/>
    </source>
</evidence>
<dbReference type="PANTHER" id="PTHR47966:SF51">
    <property type="entry name" value="BETA-SITE APP-CLEAVING ENZYME, ISOFORM A-RELATED"/>
    <property type="match status" value="1"/>
</dbReference>
<keyword evidence="8" id="KW-1185">Reference proteome</keyword>
<reference evidence="7 8" key="1">
    <citation type="submission" date="2023-08" db="EMBL/GenBank/DDBJ databases">
        <authorList>
            <person name="Palmer J.M."/>
        </authorList>
    </citation>
    <scope>NUCLEOTIDE SEQUENCE [LARGE SCALE GENOMIC DNA]</scope>
    <source>
        <strain evidence="7 8">TWF481</strain>
    </source>
</reference>
<evidence type="ECO:0000256" key="5">
    <source>
        <dbReference type="SAM" id="SignalP"/>
    </source>
</evidence>
<comment type="caution">
    <text evidence="7">The sequence shown here is derived from an EMBL/GenBank/DDBJ whole genome shotgun (WGS) entry which is preliminary data.</text>
</comment>
<feature type="disulfide bond" evidence="2">
    <location>
        <begin position="288"/>
        <end position="326"/>
    </location>
</feature>
<evidence type="ECO:0000259" key="6">
    <source>
        <dbReference type="PROSITE" id="PS51767"/>
    </source>
</evidence>
<dbReference type="SUPFAM" id="SSF50630">
    <property type="entry name" value="Acid proteases"/>
    <property type="match status" value="1"/>
</dbReference>
<feature type="domain" description="Peptidase A1" evidence="6">
    <location>
        <begin position="53"/>
        <end position="362"/>
    </location>
</feature>
<name>A0AAV9WC97_9PEZI</name>
<dbReference type="Pfam" id="PF00026">
    <property type="entry name" value="Asp"/>
    <property type="match status" value="1"/>
</dbReference>
<evidence type="ECO:0000313" key="7">
    <source>
        <dbReference type="EMBL" id="KAK6505762.1"/>
    </source>
</evidence>
<dbReference type="InterPro" id="IPR033121">
    <property type="entry name" value="PEPTIDASE_A1"/>
</dbReference>
<feature type="transmembrane region" description="Helical" evidence="4">
    <location>
        <begin position="425"/>
        <end position="447"/>
    </location>
</feature>
<organism evidence="7 8">
    <name type="scientific">Arthrobotrys musiformis</name>
    <dbReference type="NCBI Taxonomy" id="47236"/>
    <lineage>
        <taxon>Eukaryota</taxon>
        <taxon>Fungi</taxon>
        <taxon>Dikarya</taxon>
        <taxon>Ascomycota</taxon>
        <taxon>Pezizomycotina</taxon>
        <taxon>Orbiliomycetes</taxon>
        <taxon>Orbiliales</taxon>
        <taxon>Orbiliaceae</taxon>
        <taxon>Arthrobotrys</taxon>
    </lineage>
</organism>
<evidence type="ECO:0000313" key="8">
    <source>
        <dbReference type="Proteomes" id="UP001370758"/>
    </source>
</evidence>
<feature type="chain" id="PRO_5043609049" description="Peptidase A1 domain-containing protein" evidence="5">
    <location>
        <begin position="29"/>
        <end position="527"/>
    </location>
</feature>
<evidence type="ECO:0000256" key="2">
    <source>
        <dbReference type="PIRSR" id="PIRSR601461-2"/>
    </source>
</evidence>
<dbReference type="InterPro" id="IPR021109">
    <property type="entry name" value="Peptidase_aspartic_dom_sf"/>
</dbReference>
<feature type="region of interest" description="Disordered" evidence="3">
    <location>
        <begin position="386"/>
        <end position="415"/>
    </location>
</feature>
<dbReference type="EMBL" id="JAVHJL010000004">
    <property type="protein sequence ID" value="KAK6505762.1"/>
    <property type="molecule type" value="Genomic_DNA"/>
</dbReference>
<dbReference type="GO" id="GO:0004190">
    <property type="term" value="F:aspartic-type endopeptidase activity"/>
    <property type="evidence" value="ECO:0007669"/>
    <property type="project" value="InterPro"/>
</dbReference>
<protein>
    <recommendedName>
        <fullName evidence="6">Peptidase A1 domain-containing protein</fullName>
    </recommendedName>
</protein>
<accession>A0AAV9WC97</accession>
<dbReference type="AlphaFoldDB" id="A0AAV9WC97"/>
<keyword evidence="5" id="KW-0732">Signal</keyword>